<gene>
    <name evidence="2" type="ORF">B8W88_09610</name>
</gene>
<feature type="transmembrane region" description="Helical" evidence="1">
    <location>
        <begin position="118"/>
        <end position="135"/>
    </location>
</feature>
<keyword evidence="1" id="KW-0472">Membrane</keyword>
<feature type="transmembrane region" description="Helical" evidence="1">
    <location>
        <begin position="73"/>
        <end position="94"/>
    </location>
</feature>
<dbReference type="EMBL" id="NCWV01000013">
    <property type="protein sequence ID" value="PAK88390.1"/>
    <property type="molecule type" value="Genomic_DNA"/>
</dbReference>
<proteinExistence type="predicted"/>
<comment type="caution">
    <text evidence="2">The sequence shown here is derived from an EMBL/GenBank/DDBJ whole genome shotgun (WGS) entry which is preliminary data.</text>
</comment>
<keyword evidence="1" id="KW-0812">Transmembrane</keyword>
<accession>A0AAX0Q4J5</accession>
<evidence type="ECO:0000256" key="1">
    <source>
        <dbReference type="SAM" id="Phobius"/>
    </source>
</evidence>
<dbReference type="AlphaFoldDB" id="A0AAX0Q4J5"/>
<evidence type="ECO:0000313" key="2">
    <source>
        <dbReference type="EMBL" id="PAK88390.1"/>
    </source>
</evidence>
<keyword evidence="1" id="KW-1133">Transmembrane helix</keyword>
<organism evidence="2 3">
    <name type="scientific">Lactococcus lactis</name>
    <dbReference type="NCBI Taxonomy" id="1358"/>
    <lineage>
        <taxon>Bacteria</taxon>
        <taxon>Bacillati</taxon>
        <taxon>Bacillota</taxon>
        <taxon>Bacilli</taxon>
        <taxon>Lactobacillales</taxon>
        <taxon>Streptococcaceae</taxon>
        <taxon>Lactococcus</taxon>
    </lineage>
</organism>
<reference evidence="2 3" key="1">
    <citation type="submission" date="2017-04" db="EMBL/GenBank/DDBJ databases">
        <title>Kefir bacterial isolates.</title>
        <authorList>
            <person name="Kim Y."/>
            <person name="Blasche S."/>
            <person name="Patil K.R."/>
        </authorList>
    </citation>
    <scope>NUCLEOTIDE SEQUENCE [LARGE SCALE GENOMIC DNA]</scope>
    <source>
        <strain evidence="2 3">OG2</strain>
    </source>
</reference>
<evidence type="ECO:0000313" key="3">
    <source>
        <dbReference type="Proteomes" id="UP000215635"/>
    </source>
</evidence>
<dbReference type="Proteomes" id="UP000215635">
    <property type="component" value="Unassembled WGS sequence"/>
</dbReference>
<dbReference type="RefSeq" id="WP_095348607.1">
    <property type="nucleotide sequence ID" value="NZ_CP184687.1"/>
</dbReference>
<sequence>MNTNNRILEEYYFDKKSREKILLQLSKDIKQINNKKDYKILMREVRNRYNDLEIQHLKQNYEINNSFYSNDTIISFSSMFIALSAFLISTLSSLQNTKTTRLITLLGTLEVSSKSNEILVYFFIFIMIIFMVYIFRRAIFPKKPQKLSDVIFLLEEVLKIPEPLL</sequence>
<name>A0AAX0Q4J5_9LACT</name>
<protein>
    <submittedName>
        <fullName evidence="2">Uncharacterized protein</fullName>
    </submittedName>
</protein>